<proteinExistence type="inferred from homology"/>
<dbReference type="SUPFAM" id="SSF52096">
    <property type="entry name" value="ClpP/crotonase"/>
    <property type="match status" value="1"/>
</dbReference>
<dbReference type="PANTHER" id="PTHR11941:SF54">
    <property type="entry name" value="ENOYL-COA HYDRATASE, MITOCHONDRIAL"/>
    <property type="match status" value="1"/>
</dbReference>
<gene>
    <name evidence="3" type="ORF">ACFQ3N_15670</name>
</gene>
<dbReference type="CDD" id="cd06558">
    <property type="entry name" value="crotonase-like"/>
    <property type="match status" value="1"/>
</dbReference>
<keyword evidence="4" id="KW-1185">Reference proteome</keyword>
<organism evidence="3 4">
    <name type="scientific">Virgibacillus byunsanensis</name>
    <dbReference type="NCBI Taxonomy" id="570945"/>
    <lineage>
        <taxon>Bacteria</taxon>
        <taxon>Bacillati</taxon>
        <taxon>Bacillota</taxon>
        <taxon>Bacilli</taxon>
        <taxon>Bacillales</taxon>
        <taxon>Bacillaceae</taxon>
        <taxon>Virgibacillus</taxon>
    </lineage>
</organism>
<name>A0ABW3LR70_9BACI</name>
<dbReference type="RefSeq" id="WP_390363480.1">
    <property type="nucleotide sequence ID" value="NZ_JBHTKJ010000047.1"/>
</dbReference>
<accession>A0ABW3LR70</accession>
<evidence type="ECO:0000256" key="2">
    <source>
        <dbReference type="ARBA" id="ARBA00023239"/>
    </source>
</evidence>
<sequence length="262" mass="27935">MKESRLSFVSYEISDFISTLTIDHPPLNVLTDELLNELDSAIDAVLGYDACRVLIIRAKGEKAFVAGADINQFSTLDEVSGKNLVEKGKMIFDKLAGAPFPVICAINGLALGGGLELALACDIRIAEQKAKMGFPETGLGVLPGYGGTQRLPRLISVGKAKELIFSGVIISAEEAYENGLVEKVVSNGESLKESLVLAEKIAGKAPIAVSKAKATIDRGFAVSLAEGQEIETRSFVDLCQTEDLKEGVNAFGEKRRAVFIGK</sequence>
<evidence type="ECO:0000313" key="3">
    <source>
        <dbReference type="EMBL" id="MFD1039824.1"/>
    </source>
</evidence>
<dbReference type="InterPro" id="IPR014748">
    <property type="entry name" value="Enoyl-CoA_hydra_C"/>
</dbReference>
<dbReference type="Gene3D" id="1.10.12.10">
    <property type="entry name" value="Lyase 2-enoyl-coa Hydratase, Chain A, domain 2"/>
    <property type="match status" value="1"/>
</dbReference>
<dbReference type="Proteomes" id="UP001597040">
    <property type="component" value="Unassembled WGS sequence"/>
</dbReference>
<comment type="similarity">
    <text evidence="1">Belongs to the enoyl-CoA hydratase/isomerase family.</text>
</comment>
<dbReference type="InterPro" id="IPR001753">
    <property type="entry name" value="Enoyl-CoA_hydra/iso"/>
</dbReference>
<comment type="caution">
    <text evidence="3">The sequence shown here is derived from an EMBL/GenBank/DDBJ whole genome shotgun (WGS) entry which is preliminary data.</text>
</comment>
<reference evidence="4" key="1">
    <citation type="journal article" date="2019" name="Int. J. Syst. Evol. Microbiol.">
        <title>The Global Catalogue of Microorganisms (GCM) 10K type strain sequencing project: providing services to taxonomists for standard genome sequencing and annotation.</title>
        <authorList>
            <consortium name="The Broad Institute Genomics Platform"/>
            <consortium name="The Broad Institute Genome Sequencing Center for Infectious Disease"/>
            <person name="Wu L."/>
            <person name="Ma J."/>
        </authorList>
    </citation>
    <scope>NUCLEOTIDE SEQUENCE [LARGE SCALE GENOMIC DNA]</scope>
    <source>
        <strain evidence="4">CCUG 56754</strain>
    </source>
</reference>
<evidence type="ECO:0000256" key="1">
    <source>
        <dbReference type="ARBA" id="ARBA00005254"/>
    </source>
</evidence>
<evidence type="ECO:0000313" key="4">
    <source>
        <dbReference type="Proteomes" id="UP001597040"/>
    </source>
</evidence>
<keyword evidence="2" id="KW-0456">Lyase</keyword>
<dbReference type="Pfam" id="PF00378">
    <property type="entry name" value="ECH_1"/>
    <property type="match status" value="1"/>
</dbReference>
<dbReference type="InterPro" id="IPR029045">
    <property type="entry name" value="ClpP/crotonase-like_dom_sf"/>
</dbReference>
<dbReference type="EMBL" id="JBHTKJ010000047">
    <property type="protein sequence ID" value="MFD1039824.1"/>
    <property type="molecule type" value="Genomic_DNA"/>
</dbReference>
<protein>
    <submittedName>
        <fullName evidence="3">Enoyl-CoA hydratase/isomerase family protein</fullName>
    </submittedName>
</protein>
<dbReference type="PANTHER" id="PTHR11941">
    <property type="entry name" value="ENOYL-COA HYDRATASE-RELATED"/>
    <property type="match status" value="1"/>
</dbReference>
<dbReference type="Gene3D" id="3.90.226.10">
    <property type="entry name" value="2-enoyl-CoA Hydratase, Chain A, domain 1"/>
    <property type="match status" value="1"/>
</dbReference>